<organism evidence="5">
    <name type="scientific">marine metagenome</name>
    <dbReference type="NCBI Taxonomy" id="408172"/>
    <lineage>
        <taxon>unclassified sequences</taxon>
        <taxon>metagenomes</taxon>
        <taxon>ecological metagenomes</taxon>
    </lineage>
</organism>
<protein>
    <recommendedName>
        <fullName evidence="4">Cytochrome c domain-containing protein</fullName>
    </recommendedName>
</protein>
<accession>A0A382HTV3</accession>
<evidence type="ECO:0000256" key="3">
    <source>
        <dbReference type="ARBA" id="ARBA00023004"/>
    </source>
</evidence>
<sequence length="54" mass="5666">MVLVAFLAFFSMPAQSESPLDGLTDADLADGERLFRIHCARCHGINGAGGEGSN</sequence>
<dbReference type="InterPro" id="IPR009056">
    <property type="entry name" value="Cyt_c-like_dom"/>
</dbReference>
<dbReference type="GO" id="GO:0046872">
    <property type="term" value="F:metal ion binding"/>
    <property type="evidence" value="ECO:0007669"/>
    <property type="project" value="UniProtKB-KW"/>
</dbReference>
<gene>
    <name evidence="5" type="ORF">METZ01_LOCUS243379</name>
</gene>
<keyword evidence="3" id="KW-0408">Iron</keyword>
<dbReference type="AlphaFoldDB" id="A0A382HTV3"/>
<dbReference type="GO" id="GO:0009055">
    <property type="term" value="F:electron transfer activity"/>
    <property type="evidence" value="ECO:0007669"/>
    <property type="project" value="InterPro"/>
</dbReference>
<feature type="non-terminal residue" evidence="5">
    <location>
        <position position="54"/>
    </location>
</feature>
<dbReference type="PROSITE" id="PS51007">
    <property type="entry name" value="CYTC"/>
    <property type="match status" value="1"/>
</dbReference>
<reference evidence="5" key="1">
    <citation type="submission" date="2018-05" db="EMBL/GenBank/DDBJ databases">
        <authorList>
            <person name="Lanie J.A."/>
            <person name="Ng W.-L."/>
            <person name="Kazmierczak K.M."/>
            <person name="Andrzejewski T.M."/>
            <person name="Davidsen T.M."/>
            <person name="Wayne K.J."/>
            <person name="Tettelin H."/>
            <person name="Glass J.I."/>
            <person name="Rusch D."/>
            <person name="Podicherti R."/>
            <person name="Tsui H.-C.T."/>
            <person name="Winkler M.E."/>
        </authorList>
    </citation>
    <scope>NUCLEOTIDE SEQUENCE</scope>
</reference>
<dbReference type="GO" id="GO:0020037">
    <property type="term" value="F:heme binding"/>
    <property type="evidence" value="ECO:0007669"/>
    <property type="project" value="InterPro"/>
</dbReference>
<name>A0A382HTV3_9ZZZZ</name>
<dbReference type="EMBL" id="UINC01063173">
    <property type="protein sequence ID" value="SVB90525.1"/>
    <property type="molecule type" value="Genomic_DNA"/>
</dbReference>
<proteinExistence type="predicted"/>
<dbReference type="SUPFAM" id="SSF46626">
    <property type="entry name" value="Cytochrome c"/>
    <property type="match status" value="1"/>
</dbReference>
<evidence type="ECO:0000313" key="5">
    <source>
        <dbReference type="EMBL" id="SVB90525.1"/>
    </source>
</evidence>
<keyword evidence="2" id="KW-0479">Metal-binding</keyword>
<evidence type="ECO:0000256" key="1">
    <source>
        <dbReference type="ARBA" id="ARBA00022617"/>
    </source>
</evidence>
<evidence type="ECO:0000256" key="2">
    <source>
        <dbReference type="ARBA" id="ARBA00022723"/>
    </source>
</evidence>
<dbReference type="Pfam" id="PF00034">
    <property type="entry name" value="Cytochrom_C"/>
    <property type="match status" value="1"/>
</dbReference>
<evidence type="ECO:0000259" key="4">
    <source>
        <dbReference type="PROSITE" id="PS51007"/>
    </source>
</evidence>
<dbReference type="Gene3D" id="1.10.760.10">
    <property type="entry name" value="Cytochrome c-like domain"/>
    <property type="match status" value="1"/>
</dbReference>
<feature type="domain" description="Cytochrome c" evidence="4">
    <location>
        <begin position="26"/>
        <end position="54"/>
    </location>
</feature>
<keyword evidence="1" id="KW-0349">Heme</keyword>
<dbReference type="InterPro" id="IPR036909">
    <property type="entry name" value="Cyt_c-like_dom_sf"/>
</dbReference>